<protein>
    <submittedName>
        <fullName evidence="2">ATP-binding protein</fullName>
    </submittedName>
</protein>
<dbReference type="InterPro" id="IPR038461">
    <property type="entry name" value="Schlafen_AlbA_2_dom_sf"/>
</dbReference>
<sequence length="398" mass="43988">MLLQPLEQLNEQLLQKLCDDRCPESQTLEFKREIPGSAEKDKHEICKDVAALANTDGGDLVYGIEEHAGAAGAIQPITTEPADAAMRRIAQVLDAGIEPRIQGIKMRHVDATGGYAIVLRVPASFDGPHCIRTNSSRRFVMRNGTSTTDMSFDQLRGAFDRTATLAERARHFIADRLQQIATRKTTAPLMEGPQWIVHLVPVAGLAGRRTVDLRSIYSKTFTEFLGTDWGGGSRTYNFDGLLIHPGGKQDHGFYAYNHIFRTGALEGAQLGGATCVVSPGVEKPVVWSLDMSMFFYFTVKQYLNAMKAWGFAGPAVLSVAILNVKGFELGIGEMFHRFSRATADRPHLIPAELWIEDIDSISIDEAMRPLLDNLWQGFGAERCLDFDEKTGTFAPRRG</sequence>
<dbReference type="EMBL" id="JAJIRN010000001">
    <property type="protein sequence ID" value="MCV2366969.1"/>
    <property type="molecule type" value="Genomic_DNA"/>
</dbReference>
<dbReference type="Proteomes" id="UP001209701">
    <property type="component" value="Unassembled WGS sequence"/>
</dbReference>
<dbReference type="Pfam" id="PF04326">
    <property type="entry name" value="SLFN_AlbA_2"/>
    <property type="match status" value="1"/>
</dbReference>
<organism evidence="2 3">
    <name type="scientific">Roseateles oligotrophus</name>
    <dbReference type="NCBI Taxonomy" id="1769250"/>
    <lineage>
        <taxon>Bacteria</taxon>
        <taxon>Pseudomonadati</taxon>
        <taxon>Pseudomonadota</taxon>
        <taxon>Betaproteobacteria</taxon>
        <taxon>Burkholderiales</taxon>
        <taxon>Sphaerotilaceae</taxon>
        <taxon>Roseateles</taxon>
    </lineage>
</organism>
<feature type="domain" description="Schlafen AlbA-2" evidence="1">
    <location>
        <begin position="24"/>
        <end position="150"/>
    </location>
</feature>
<reference evidence="2 3" key="1">
    <citation type="submission" date="2021-11" db="EMBL/GenBank/DDBJ databases">
        <authorList>
            <person name="Liang Q."/>
            <person name="Mou H."/>
            <person name="Liu Z."/>
        </authorList>
    </citation>
    <scope>NUCLEOTIDE SEQUENCE [LARGE SCALE GENOMIC DNA]</scope>
    <source>
        <strain evidence="2 3">CHU3</strain>
    </source>
</reference>
<dbReference type="PANTHER" id="PTHR30595">
    <property type="entry name" value="GLPR-RELATED TRANSCRIPTIONAL REPRESSOR"/>
    <property type="match status" value="1"/>
</dbReference>
<dbReference type="PANTHER" id="PTHR30595:SF6">
    <property type="entry name" value="SCHLAFEN ALBA-2 DOMAIN-CONTAINING PROTEIN"/>
    <property type="match status" value="1"/>
</dbReference>
<keyword evidence="2" id="KW-0547">Nucleotide-binding</keyword>
<gene>
    <name evidence="2" type="ORF">LNV07_02520</name>
</gene>
<dbReference type="InterPro" id="IPR007421">
    <property type="entry name" value="Schlafen_AlbA_2_dom"/>
</dbReference>
<dbReference type="RefSeq" id="WP_263569579.1">
    <property type="nucleotide sequence ID" value="NZ_JAJIRN010000001.1"/>
</dbReference>
<evidence type="ECO:0000313" key="3">
    <source>
        <dbReference type="Proteomes" id="UP001209701"/>
    </source>
</evidence>
<keyword evidence="2" id="KW-0067">ATP-binding</keyword>
<name>A0ABT2Y9J1_9BURK</name>
<comment type="caution">
    <text evidence="2">The sequence shown here is derived from an EMBL/GenBank/DDBJ whole genome shotgun (WGS) entry which is preliminary data.</text>
</comment>
<keyword evidence="3" id="KW-1185">Reference proteome</keyword>
<evidence type="ECO:0000259" key="1">
    <source>
        <dbReference type="Pfam" id="PF04326"/>
    </source>
</evidence>
<dbReference type="GO" id="GO:0005524">
    <property type="term" value="F:ATP binding"/>
    <property type="evidence" value="ECO:0007669"/>
    <property type="project" value="UniProtKB-KW"/>
</dbReference>
<proteinExistence type="predicted"/>
<evidence type="ECO:0000313" key="2">
    <source>
        <dbReference type="EMBL" id="MCV2366969.1"/>
    </source>
</evidence>
<accession>A0ABT2Y9J1</accession>
<dbReference type="Gene3D" id="3.30.950.30">
    <property type="entry name" value="Schlafen, AAA domain"/>
    <property type="match status" value="1"/>
</dbReference>